<dbReference type="Gene3D" id="3.40.50.1820">
    <property type="entry name" value="alpha/beta hydrolase"/>
    <property type="match status" value="1"/>
</dbReference>
<reference evidence="2" key="2">
    <citation type="submission" date="2020-09" db="EMBL/GenBank/DDBJ databases">
        <authorList>
            <person name="Luo X."/>
        </authorList>
    </citation>
    <scope>NUCLEOTIDE SEQUENCE</scope>
    <source>
        <strain evidence="2">TRM S81-3</strain>
    </source>
</reference>
<dbReference type="GO" id="GO:0005829">
    <property type="term" value="C:cytosol"/>
    <property type="evidence" value="ECO:0007669"/>
    <property type="project" value="TreeGrafter"/>
</dbReference>
<proteinExistence type="predicted"/>
<dbReference type="InterPro" id="IPR045851">
    <property type="entry name" value="AMP-bd_C_sf"/>
</dbReference>
<evidence type="ECO:0000313" key="2">
    <source>
        <dbReference type="EMBL" id="MBD0418439.1"/>
    </source>
</evidence>
<dbReference type="EMBL" id="JACVQF010000149">
    <property type="protein sequence ID" value="MBD0418439.1"/>
    <property type="molecule type" value="Genomic_DNA"/>
</dbReference>
<name>A0A926KZ52_9ACTN</name>
<reference evidence="2" key="1">
    <citation type="submission" date="2020-09" db="EMBL/GenBank/DDBJ databases">
        <title>Streptomyces grisecoloratus sp. nov., isolated from cotton soil.</title>
        <authorList>
            <person name="Xing L."/>
        </authorList>
    </citation>
    <scope>NUCLEOTIDE SEQUENCE</scope>
    <source>
        <strain evidence="2">TRM S81-3</strain>
    </source>
</reference>
<dbReference type="Proteomes" id="UP000621210">
    <property type="component" value="Unassembled WGS sequence"/>
</dbReference>
<dbReference type="InterPro" id="IPR009081">
    <property type="entry name" value="PP-bd_ACP"/>
</dbReference>
<organism evidence="2 3">
    <name type="scientific">Streptomyces griseicoloratus</name>
    <dbReference type="NCBI Taxonomy" id="2752516"/>
    <lineage>
        <taxon>Bacteria</taxon>
        <taxon>Bacillati</taxon>
        <taxon>Actinomycetota</taxon>
        <taxon>Actinomycetes</taxon>
        <taxon>Kitasatosporales</taxon>
        <taxon>Streptomycetaceae</taxon>
        <taxon>Streptomyces</taxon>
    </lineage>
</organism>
<dbReference type="AlphaFoldDB" id="A0A926KZ52"/>
<feature type="non-terminal residue" evidence="2">
    <location>
        <position position="1"/>
    </location>
</feature>
<feature type="domain" description="Carrier" evidence="1">
    <location>
        <begin position="38"/>
        <end position="71"/>
    </location>
</feature>
<protein>
    <recommendedName>
        <fullName evidence="1">Carrier domain-containing protein</fullName>
    </recommendedName>
</protein>
<feature type="non-terminal residue" evidence="2">
    <location>
        <position position="71"/>
    </location>
</feature>
<evidence type="ECO:0000259" key="1">
    <source>
        <dbReference type="PROSITE" id="PS50075"/>
    </source>
</evidence>
<comment type="caution">
    <text evidence="2">The sequence shown here is derived from an EMBL/GenBank/DDBJ whole genome shotgun (WGS) entry which is preliminary data.</text>
</comment>
<dbReference type="GO" id="GO:0043041">
    <property type="term" value="P:amino acid activation for nonribosomal peptide biosynthetic process"/>
    <property type="evidence" value="ECO:0007669"/>
    <property type="project" value="TreeGrafter"/>
</dbReference>
<accession>A0A926KZ52</accession>
<dbReference type="PANTHER" id="PTHR45527">
    <property type="entry name" value="NONRIBOSOMAL PEPTIDE SYNTHETASE"/>
    <property type="match status" value="1"/>
</dbReference>
<dbReference type="GO" id="GO:0044550">
    <property type="term" value="P:secondary metabolite biosynthetic process"/>
    <property type="evidence" value="ECO:0007669"/>
    <property type="project" value="TreeGrafter"/>
</dbReference>
<dbReference type="Pfam" id="PF00550">
    <property type="entry name" value="PP-binding"/>
    <property type="match status" value="1"/>
</dbReference>
<dbReference type="SUPFAM" id="SSF56801">
    <property type="entry name" value="Acetyl-CoA synthetase-like"/>
    <property type="match status" value="1"/>
</dbReference>
<evidence type="ECO:0000313" key="3">
    <source>
        <dbReference type="Proteomes" id="UP000621210"/>
    </source>
</evidence>
<dbReference type="InterPro" id="IPR029058">
    <property type="entry name" value="AB_hydrolase_fold"/>
</dbReference>
<gene>
    <name evidence="2" type="ORF">H0H10_04515</name>
</gene>
<dbReference type="PROSITE" id="PS50075">
    <property type="entry name" value="CARRIER"/>
    <property type="match status" value="1"/>
</dbReference>
<dbReference type="Gene3D" id="3.30.300.30">
    <property type="match status" value="1"/>
</dbReference>
<sequence length="71" mass="7239">PSAVVVLDALPLTANGKLDRKALPVPTYGAATSRAGRGPATAQEEILCQVFAEVLGVPSVGVDDDFFELGG</sequence>
<keyword evidence="3" id="KW-1185">Reference proteome</keyword>
<dbReference type="GO" id="GO:0031177">
    <property type="term" value="F:phosphopantetheine binding"/>
    <property type="evidence" value="ECO:0007669"/>
    <property type="project" value="TreeGrafter"/>
</dbReference>
<dbReference type="PANTHER" id="PTHR45527:SF1">
    <property type="entry name" value="FATTY ACID SYNTHASE"/>
    <property type="match status" value="1"/>
</dbReference>
<dbReference type="RefSeq" id="WP_188179494.1">
    <property type="nucleotide sequence ID" value="NZ_JACVQF010000149.1"/>
</dbReference>